<dbReference type="PANTHER" id="PTHR33710:SF71">
    <property type="entry name" value="ENDONUCLEASE_EXONUCLEASE_PHOSPHATASE DOMAIN-CONTAINING PROTEIN"/>
    <property type="match status" value="1"/>
</dbReference>
<comment type="caution">
    <text evidence="1">The sequence shown here is derived from an EMBL/GenBank/DDBJ whole genome shotgun (WGS) entry which is preliminary data.</text>
</comment>
<dbReference type="Proteomes" id="UP000631114">
    <property type="component" value="Unassembled WGS sequence"/>
</dbReference>
<keyword evidence="2" id="KW-1185">Reference proteome</keyword>
<dbReference type="EMBL" id="JADFTS010000007">
    <property type="protein sequence ID" value="KAF9596324.1"/>
    <property type="molecule type" value="Genomic_DNA"/>
</dbReference>
<dbReference type="PANTHER" id="PTHR33710">
    <property type="entry name" value="BNAC02G09200D PROTEIN"/>
    <property type="match status" value="1"/>
</dbReference>
<dbReference type="InterPro" id="IPR036691">
    <property type="entry name" value="Endo/exonu/phosph_ase_sf"/>
</dbReference>
<dbReference type="Gene3D" id="3.60.10.10">
    <property type="entry name" value="Endonuclease/exonuclease/phosphatase"/>
    <property type="match status" value="1"/>
</dbReference>
<reference evidence="1 2" key="1">
    <citation type="submission" date="2020-10" db="EMBL/GenBank/DDBJ databases">
        <title>The Coptis chinensis genome and diversification of protoberbering-type alkaloids.</title>
        <authorList>
            <person name="Wang B."/>
            <person name="Shu S."/>
            <person name="Song C."/>
            <person name="Liu Y."/>
        </authorList>
    </citation>
    <scope>NUCLEOTIDE SEQUENCE [LARGE SCALE GENOMIC DNA]</scope>
    <source>
        <strain evidence="1">HL-2020</strain>
        <tissue evidence="1">Leaf</tissue>
    </source>
</reference>
<proteinExistence type="predicted"/>
<name>A0A835HBL6_9MAGN</name>
<dbReference type="SUPFAM" id="SSF56219">
    <property type="entry name" value="DNase I-like"/>
    <property type="match status" value="1"/>
</dbReference>
<evidence type="ECO:0000313" key="2">
    <source>
        <dbReference type="Proteomes" id="UP000631114"/>
    </source>
</evidence>
<dbReference type="AlphaFoldDB" id="A0A835HBL6"/>
<feature type="non-terminal residue" evidence="1">
    <location>
        <position position="313"/>
    </location>
</feature>
<dbReference type="OrthoDB" id="1748181at2759"/>
<sequence>MLVEDCVVTAVHVDSLMVNRRIFWTVETLKPDSPWLVIGDFNVVLQNDEKKGAPPPRRTAIADFLNWFNTCELQRSDHVGLKYTWCNNQHGHGRILARLDRAFYNQACSQKFAGWRYKVGTSEGSDHAPLLGAVGVLKAHALLELAQADADSEPKNGHAKLKNPNVHVVLNDEPVQLKHKSTTSSPKLSKLKKGLKNPKVCLELFKEKVENHPQPSPVKQSLLNQKALVRKRPFTLVDEPIDNSLEQQSERDHTVAKDVVPEEPHSFATYQKVMADFFPEATSNKYNVTTSSTGVLHLDGENEQIVPPSFAAK</sequence>
<organism evidence="1 2">
    <name type="scientific">Coptis chinensis</name>
    <dbReference type="NCBI Taxonomy" id="261450"/>
    <lineage>
        <taxon>Eukaryota</taxon>
        <taxon>Viridiplantae</taxon>
        <taxon>Streptophyta</taxon>
        <taxon>Embryophyta</taxon>
        <taxon>Tracheophyta</taxon>
        <taxon>Spermatophyta</taxon>
        <taxon>Magnoliopsida</taxon>
        <taxon>Ranunculales</taxon>
        <taxon>Ranunculaceae</taxon>
        <taxon>Coptidoideae</taxon>
        <taxon>Coptis</taxon>
    </lineage>
</organism>
<accession>A0A835HBL6</accession>
<protein>
    <submittedName>
        <fullName evidence="1">Uncharacterized protein</fullName>
    </submittedName>
</protein>
<gene>
    <name evidence="1" type="ORF">IFM89_008850</name>
</gene>
<evidence type="ECO:0000313" key="1">
    <source>
        <dbReference type="EMBL" id="KAF9596324.1"/>
    </source>
</evidence>